<evidence type="ECO:0000313" key="2">
    <source>
        <dbReference type="EMBL" id="GJG32215.1"/>
    </source>
</evidence>
<keyword evidence="1" id="KW-0732">Signal</keyword>
<dbReference type="InterPro" id="IPR014756">
    <property type="entry name" value="Ig_E-set"/>
</dbReference>
<name>A0AA37I5N2_XYLRU</name>
<feature type="chain" id="PRO_5041438909" description="Enterochelin esterase" evidence="1">
    <location>
        <begin position="20"/>
        <end position="642"/>
    </location>
</feature>
<dbReference type="InterPro" id="IPR050583">
    <property type="entry name" value="Mycobacterial_A85_antigen"/>
</dbReference>
<dbReference type="GeneID" id="31502542"/>
<evidence type="ECO:0000313" key="3">
    <source>
        <dbReference type="Proteomes" id="UP000887097"/>
    </source>
</evidence>
<dbReference type="Gene3D" id="2.60.40.10">
    <property type="entry name" value="Immunoglobulins"/>
    <property type="match status" value="2"/>
</dbReference>
<accession>A0AA37I5N2</accession>
<gene>
    <name evidence="2" type="ORF">PRMUPPPA20_03240</name>
</gene>
<dbReference type="Proteomes" id="UP000887097">
    <property type="component" value="Unassembled WGS sequence"/>
</dbReference>
<evidence type="ECO:0008006" key="4">
    <source>
        <dbReference type="Google" id="ProtNLM"/>
    </source>
</evidence>
<organism evidence="2 3">
    <name type="scientific">Xylanibacter ruminicola</name>
    <name type="common">Prevotella ruminicola</name>
    <dbReference type="NCBI Taxonomy" id="839"/>
    <lineage>
        <taxon>Bacteria</taxon>
        <taxon>Pseudomonadati</taxon>
        <taxon>Bacteroidota</taxon>
        <taxon>Bacteroidia</taxon>
        <taxon>Bacteroidales</taxon>
        <taxon>Prevotellaceae</taxon>
        <taxon>Xylanibacter</taxon>
    </lineage>
</organism>
<dbReference type="RefSeq" id="WP_080517214.1">
    <property type="nucleotide sequence ID" value="NZ_BPTT01000001.1"/>
</dbReference>
<dbReference type="CDD" id="cd11294">
    <property type="entry name" value="E_set_Esterase_like_N"/>
    <property type="match status" value="2"/>
</dbReference>
<comment type="caution">
    <text evidence="2">The sequence shown here is derived from an EMBL/GenBank/DDBJ whole genome shotgun (WGS) entry which is preliminary data.</text>
</comment>
<dbReference type="PANTHER" id="PTHR48098">
    <property type="entry name" value="ENTEROCHELIN ESTERASE-RELATED"/>
    <property type="match status" value="1"/>
</dbReference>
<dbReference type="InterPro" id="IPR013783">
    <property type="entry name" value="Ig-like_fold"/>
</dbReference>
<dbReference type="InterPro" id="IPR029058">
    <property type="entry name" value="AB_hydrolase_fold"/>
</dbReference>
<dbReference type="AlphaFoldDB" id="A0AA37I5N2"/>
<dbReference type="PANTHER" id="PTHR48098:SF1">
    <property type="entry name" value="DIACYLGLYCEROL ACYLTRANSFERASE_MYCOLYLTRANSFERASE AG85A"/>
    <property type="match status" value="1"/>
</dbReference>
<dbReference type="InterPro" id="IPR000801">
    <property type="entry name" value="Esterase-like"/>
</dbReference>
<dbReference type="Pfam" id="PF00756">
    <property type="entry name" value="Esterase"/>
    <property type="match status" value="1"/>
</dbReference>
<reference evidence="2" key="1">
    <citation type="submission" date="2021-08" db="EMBL/GenBank/DDBJ databases">
        <title>Prevotella lacticifex sp. nov., isolated from rumen of cow.</title>
        <authorList>
            <person name="Shinkai T."/>
            <person name="Ikeyama N."/>
            <person name="Kumagai M."/>
            <person name="Ohmori H."/>
            <person name="Sakamoto M."/>
            <person name="Ohkuma M."/>
            <person name="Mitsumori M."/>
        </authorList>
    </citation>
    <scope>NUCLEOTIDE SEQUENCE</scope>
    <source>
        <strain evidence="2">JCM 8259</strain>
    </source>
</reference>
<sequence length="642" mass="71367">MSKKLLLTLLMACAMQAKAGTITNADGTVTFQYKNDQAKEVLVDVQFAGRKAMQKDAKTGLWTVTLGPAAPDMYPYCFVVDGVSIMDPDNPQYFPNEGFKNSLLEIKSKDGLPHDIKNVPHGTMEYIHYYSKSLGGTNTAIVYLPPNYMMSRDKKYPVFYLISGTTDTEEVYYKVGRVNYILDNLLAQKAAKEMIIVQPYGNPTKLLAAPAANGAPQTRFGGDVFSKDLINDLMPYIEKNYRTINNKDHRAIGGFSRGGNQALFNGLSNLDKFSYLCSYSSFTSTDIAGVYDNAEDTNKKIRLFWLGVGTDDFLYGNARDYMEFLDTKGIRSVKEFTNDKFGHTWMNAKYFLTKTLPLLFNKKAAETAMATGEPAPAKTGKEQQFTPGVMARLFPRPIISPEYTEDGIIFRFKAPEAKKVELECEMLPENVAMERDSDGVWSVRLNEYLFETFKYCFVVDSMQVTDPSNMYISPDAGFKYSVADNPKSPFNFASQGEMDHGRVSYDLERNTAFYISGNMRMGVMPAFIQLIPVEGESVESWFKVGGADAITDRLIADGNAKPCMITVSAQDLSQQQGGMQMPGFKMNKLDANDYPTWSLRRRALVKLLLEIKKQPDPEFPAMGGFGGGGFNGGGGFGGGFGM</sequence>
<feature type="signal peptide" evidence="1">
    <location>
        <begin position="1"/>
        <end position="19"/>
    </location>
</feature>
<dbReference type="SUPFAM" id="SSF81296">
    <property type="entry name" value="E set domains"/>
    <property type="match status" value="2"/>
</dbReference>
<dbReference type="Gene3D" id="3.40.50.1820">
    <property type="entry name" value="alpha/beta hydrolase"/>
    <property type="match status" value="1"/>
</dbReference>
<proteinExistence type="predicted"/>
<evidence type="ECO:0000256" key="1">
    <source>
        <dbReference type="SAM" id="SignalP"/>
    </source>
</evidence>
<dbReference type="GO" id="GO:0016747">
    <property type="term" value="F:acyltransferase activity, transferring groups other than amino-acyl groups"/>
    <property type="evidence" value="ECO:0007669"/>
    <property type="project" value="TreeGrafter"/>
</dbReference>
<dbReference type="SUPFAM" id="SSF53474">
    <property type="entry name" value="alpha/beta-Hydrolases"/>
    <property type="match status" value="1"/>
</dbReference>
<dbReference type="EMBL" id="BPTT01000001">
    <property type="protein sequence ID" value="GJG32215.1"/>
    <property type="molecule type" value="Genomic_DNA"/>
</dbReference>
<protein>
    <recommendedName>
        <fullName evidence="4">Enterochelin esterase</fullName>
    </recommendedName>
</protein>